<dbReference type="GO" id="GO:0003735">
    <property type="term" value="F:structural constituent of ribosome"/>
    <property type="evidence" value="ECO:0007669"/>
    <property type="project" value="InterPro"/>
</dbReference>
<protein>
    <recommendedName>
        <fullName evidence="4">Large ribosomal subunit protein bL12</fullName>
    </recommendedName>
</protein>
<evidence type="ECO:0000259" key="5">
    <source>
        <dbReference type="Pfam" id="PF00542"/>
    </source>
</evidence>
<dbReference type="PANTHER" id="PTHR45987">
    <property type="entry name" value="39S RIBOSOMAL PROTEIN L12"/>
    <property type="match status" value="1"/>
</dbReference>
<dbReference type="InterPro" id="IPR036235">
    <property type="entry name" value="Ribosomal_bL12_oligo_N_sf"/>
</dbReference>
<proteinExistence type="inferred from homology"/>
<evidence type="ECO:0000256" key="3">
    <source>
        <dbReference type="ARBA" id="ARBA00023274"/>
    </source>
</evidence>
<evidence type="ECO:0000256" key="1">
    <source>
        <dbReference type="ARBA" id="ARBA00007197"/>
    </source>
</evidence>
<evidence type="ECO:0000256" key="4">
    <source>
        <dbReference type="HAMAP-Rule" id="MF_00368"/>
    </source>
</evidence>
<organism evidence="7 8">
    <name type="scientific">Spiroplasma platyhelix PALS-1</name>
    <dbReference type="NCBI Taxonomy" id="1276218"/>
    <lineage>
        <taxon>Bacteria</taxon>
        <taxon>Bacillati</taxon>
        <taxon>Mycoplasmatota</taxon>
        <taxon>Mollicutes</taxon>
        <taxon>Entomoplasmatales</taxon>
        <taxon>Spiroplasmataceae</taxon>
        <taxon>Spiroplasma</taxon>
    </lineage>
</organism>
<dbReference type="EMBL" id="JAAVVK010000002">
    <property type="protein sequence ID" value="NKE38805.1"/>
    <property type="molecule type" value="Genomic_DNA"/>
</dbReference>
<dbReference type="NCBIfam" id="TIGR00855">
    <property type="entry name" value="L12"/>
    <property type="match status" value="1"/>
</dbReference>
<keyword evidence="8" id="KW-1185">Reference proteome</keyword>
<feature type="domain" description="Large ribosomal subunit protein bL12 C-terminal" evidence="5">
    <location>
        <begin position="60"/>
        <end position="127"/>
    </location>
</feature>
<dbReference type="Pfam" id="PF00542">
    <property type="entry name" value="Ribosomal_L12"/>
    <property type="match status" value="1"/>
</dbReference>
<feature type="domain" description="Large ribosomal subunit protein bL12 oligomerization" evidence="6">
    <location>
        <begin position="5"/>
        <end position="48"/>
    </location>
</feature>
<dbReference type="InterPro" id="IPR008932">
    <property type="entry name" value="Ribosomal_bL12_oligo"/>
</dbReference>
<dbReference type="PANTHER" id="PTHR45987:SF4">
    <property type="entry name" value="LARGE RIBOSOMAL SUBUNIT PROTEIN BL12M"/>
    <property type="match status" value="1"/>
</dbReference>
<dbReference type="GO" id="GO:0003729">
    <property type="term" value="F:mRNA binding"/>
    <property type="evidence" value="ECO:0007669"/>
    <property type="project" value="TreeGrafter"/>
</dbReference>
<evidence type="ECO:0000313" key="7">
    <source>
        <dbReference type="EMBL" id="NKE38805.1"/>
    </source>
</evidence>
<accession>A0A846TTH1</accession>
<dbReference type="SUPFAM" id="SSF54736">
    <property type="entry name" value="ClpS-like"/>
    <property type="match status" value="1"/>
</dbReference>
<dbReference type="GO" id="GO:0022625">
    <property type="term" value="C:cytosolic large ribosomal subunit"/>
    <property type="evidence" value="ECO:0007669"/>
    <property type="project" value="TreeGrafter"/>
</dbReference>
<sequence>MENLTNDQIIEHIKTMTALQLKELVSAIEETFGVTAAVAVQGPVATGASEASEAKQASAIYLKEVGAAKVQVIKLMKEKLGMDLMSAKKMTDAVAEKPQLLKDNVSPDELKELEEEFKKLGAIVEIK</sequence>
<comment type="function">
    <text evidence="4">Forms part of the ribosomal stalk which helps the ribosome interact with GTP-bound translation factors. Is thus essential for accurate translation.</text>
</comment>
<dbReference type="RefSeq" id="WP_168105275.1">
    <property type="nucleotide sequence ID" value="NZ_CP051215.1"/>
</dbReference>
<dbReference type="Gene3D" id="1.20.5.710">
    <property type="entry name" value="Single helix bin"/>
    <property type="match status" value="1"/>
</dbReference>
<keyword evidence="2 4" id="KW-0689">Ribosomal protein</keyword>
<evidence type="ECO:0000256" key="2">
    <source>
        <dbReference type="ARBA" id="ARBA00022980"/>
    </source>
</evidence>
<keyword evidence="3 4" id="KW-0687">Ribonucleoprotein</keyword>
<reference evidence="7 8" key="1">
    <citation type="submission" date="2020-04" db="EMBL/GenBank/DDBJ databases">
        <title>Complete genome sequence of Spiroplasma platyhelix ATCC 51748, an insect isolate.</title>
        <authorList>
            <person name="Green E.A."/>
            <person name="Klassen J.L."/>
        </authorList>
    </citation>
    <scope>NUCLEOTIDE SEQUENCE [LARGE SCALE GENOMIC DNA]</scope>
    <source>
        <strain evidence="7 8">PALS-1</strain>
    </source>
</reference>
<dbReference type="AlphaFoldDB" id="A0A846TTH1"/>
<dbReference type="InterPro" id="IPR013823">
    <property type="entry name" value="Ribosomal_bL12_C"/>
</dbReference>
<dbReference type="InterPro" id="IPR014719">
    <property type="entry name" value="Ribosomal_bL12_C/ClpS-like"/>
</dbReference>
<dbReference type="SUPFAM" id="SSF48300">
    <property type="entry name" value="Ribosomal protein L7/12, oligomerisation (N-terminal) domain"/>
    <property type="match status" value="1"/>
</dbReference>
<dbReference type="InterPro" id="IPR000206">
    <property type="entry name" value="Ribosomal_bL12"/>
</dbReference>
<dbReference type="Pfam" id="PF16320">
    <property type="entry name" value="Ribosomal_L12_N"/>
    <property type="match status" value="1"/>
</dbReference>
<dbReference type="GO" id="GO:0006412">
    <property type="term" value="P:translation"/>
    <property type="evidence" value="ECO:0007669"/>
    <property type="project" value="UniProtKB-UniRule"/>
</dbReference>
<dbReference type="Gene3D" id="3.30.1390.10">
    <property type="match status" value="1"/>
</dbReference>
<comment type="subunit">
    <text evidence="4">Homodimer. Part of the ribosomal stalk of the 50S ribosomal subunit. Forms a multimeric L10(L12)X complex, where L10 forms an elongated spine to which 2 to 4 L12 dimers bind in a sequential fashion. Binds GTP-bound translation factors.</text>
</comment>
<name>A0A846TTH1_9MOLU</name>
<gene>
    <name evidence="4 7" type="primary">rplL</name>
    <name evidence="7" type="ORF">HER12_03495</name>
</gene>
<dbReference type="Proteomes" id="UP000584587">
    <property type="component" value="Unassembled WGS sequence"/>
</dbReference>
<dbReference type="HAMAP" id="MF_00368">
    <property type="entry name" value="Ribosomal_bL12"/>
    <property type="match status" value="1"/>
</dbReference>
<comment type="similarity">
    <text evidence="1 4">Belongs to the bacterial ribosomal protein bL12 family.</text>
</comment>
<evidence type="ECO:0000313" key="8">
    <source>
        <dbReference type="Proteomes" id="UP000584587"/>
    </source>
</evidence>
<evidence type="ECO:0000259" key="6">
    <source>
        <dbReference type="Pfam" id="PF16320"/>
    </source>
</evidence>
<comment type="caution">
    <text evidence="7">The sequence shown here is derived from an EMBL/GenBank/DDBJ whole genome shotgun (WGS) entry which is preliminary data.</text>
</comment>